<evidence type="ECO:0000256" key="10">
    <source>
        <dbReference type="ARBA" id="ARBA00022695"/>
    </source>
</evidence>
<keyword evidence="8" id="KW-0344">Guanine-nucleotide releasing factor</keyword>
<dbReference type="InterPro" id="IPR011990">
    <property type="entry name" value="TPR-like_helical_dom_sf"/>
</dbReference>
<dbReference type="Pfam" id="PF01535">
    <property type="entry name" value="PPR"/>
    <property type="match status" value="2"/>
</dbReference>
<organism evidence="17 18">
    <name type="scientific">Durusdinium trenchii</name>
    <dbReference type="NCBI Taxonomy" id="1381693"/>
    <lineage>
        <taxon>Eukaryota</taxon>
        <taxon>Sar</taxon>
        <taxon>Alveolata</taxon>
        <taxon>Dinophyceae</taxon>
        <taxon>Suessiales</taxon>
        <taxon>Symbiodiniaceae</taxon>
        <taxon>Durusdinium</taxon>
    </lineage>
</organism>
<feature type="region of interest" description="Disordered" evidence="14">
    <location>
        <begin position="158"/>
        <end position="195"/>
    </location>
</feature>
<proteinExistence type="inferred from homology"/>
<gene>
    <name evidence="17" type="ORF">CCMP2556_LOCUS31018</name>
</gene>
<comment type="caution">
    <text evidence="17">The sequence shown here is derived from an EMBL/GenBank/DDBJ whole genome shotgun (WGS) entry which is preliminary data.</text>
</comment>
<comment type="subcellular location">
    <subcellularLocation>
        <location evidence="3">Cytoplasm</location>
    </subcellularLocation>
</comment>
<dbReference type="InterPro" id="IPR058866">
    <property type="entry name" value="GDPGP1_N"/>
</dbReference>
<evidence type="ECO:0000259" key="15">
    <source>
        <dbReference type="Pfam" id="PF26216"/>
    </source>
</evidence>
<comment type="function">
    <text evidence="2">Specific and highly efficient GDP-D-glucose phosphorylase regulating the levels of GDP-D-glucose in cells.</text>
</comment>
<dbReference type="Pfam" id="PF26217">
    <property type="entry name" value="GDPGP1_N"/>
    <property type="match status" value="1"/>
</dbReference>
<feature type="repeat" description="PPR" evidence="13">
    <location>
        <begin position="116"/>
        <end position="150"/>
    </location>
</feature>
<accession>A0ABP0NH35</accession>
<evidence type="ECO:0000256" key="1">
    <source>
        <dbReference type="ARBA" id="ARBA00000063"/>
    </source>
</evidence>
<evidence type="ECO:0000256" key="7">
    <source>
        <dbReference type="ARBA" id="ARBA00022490"/>
    </source>
</evidence>
<keyword evidence="10" id="KW-0548">Nucleotidyltransferase</keyword>
<dbReference type="PANTHER" id="PTHR20884">
    <property type="entry name" value="GDP-D-GLUCOSE PHOSPHORYLASE 1"/>
    <property type="match status" value="1"/>
</dbReference>
<keyword evidence="18" id="KW-1185">Reference proteome</keyword>
<dbReference type="Pfam" id="PF26216">
    <property type="entry name" value="GDPGP1_C"/>
    <property type="match status" value="1"/>
</dbReference>
<evidence type="ECO:0000256" key="5">
    <source>
        <dbReference type="ARBA" id="ARBA00012507"/>
    </source>
</evidence>
<sequence>MAGPVLRGSSARPLRARRGLPKLAAHFPRRPLAGDHEEPRLGSRCARIHLRPHLVARYGHRNDPEAAERCFAEMQNAGVKADVKCYGAMIRTLSWANESLKASAVLREAKALRLADGTMYHQVLAALARAKQHDQVTTLFEEMVSAGIQPGPAALSSLRAATAGSKRGDSPPVHPSLCERDSSAEEGTEGPNRLLPGWLGCRPPLAGKPALREGIGYGATLDDPWPPEKGAYYKIYEELSERTKSPESEPGRTFGGRAEPTKRWLKTLERSTLSAAELLDGFAWAERSNLLRSSPSSMLRRKLDGDLEVWVHFSPDYWAKKRKPETRPMEGTGPASSSVLRPVDPEAFNFTKINEQEVLKDALEVGSWSVSVLACISPLCFGHVLFVPDRAKLRPQALTTELISCGLQLLTASKRSDFRVVFNSMSGFASVNHFHYHGLFLDHAGLKRLPVEYMSRSRVAGDRTEGKLCCELLVESWFCRGLILSAGAKEGEPPEGAADLDALTDFAGRVVQFLQEKNLAHNVMFVPYLGERIKPLFDPYEVQDVPPPRAASPEIYIFPRKPEGDCREERTEDPGFNAAICEMSGLLFAHDEQRFNSFDEDQVAEIFKQDVSMDGHDFDDLICKVAWMIP</sequence>
<dbReference type="EMBL" id="CAXAMN010021751">
    <property type="protein sequence ID" value="CAK9063088.1"/>
    <property type="molecule type" value="Genomic_DNA"/>
</dbReference>
<evidence type="ECO:0000256" key="4">
    <source>
        <dbReference type="ARBA" id="ARBA00006451"/>
    </source>
</evidence>
<evidence type="ECO:0000256" key="9">
    <source>
        <dbReference type="ARBA" id="ARBA00022679"/>
    </source>
</evidence>
<keyword evidence="12" id="KW-0378">Hydrolase</keyword>
<dbReference type="NCBIfam" id="TIGR00756">
    <property type="entry name" value="PPR"/>
    <property type="match status" value="1"/>
</dbReference>
<keyword evidence="9" id="KW-0808">Transferase</keyword>
<name>A0ABP0NH35_9DINO</name>
<dbReference type="Gene3D" id="1.25.40.10">
    <property type="entry name" value="Tetratricopeptide repeat domain"/>
    <property type="match status" value="1"/>
</dbReference>
<comment type="catalytic activity">
    <reaction evidence="1">
        <text>GDP-alpha-D-glucose + phosphate = alpha-D-glucose 1-phosphate + GDP + H(+)</text>
        <dbReference type="Rhea" id="RHEA:30387"/>
        <dbReference type="ChEBI" id="CHEBI:15378"/>
        <dbReference type="ChEBI" id="CHEBI:43474"/>
        <dbReference type="ChEBI" id="CHEBI:58189"/>
        <dbReference type="ChEBI" id="CHEBI:58601"/>
        <dbReference type="ChEBI" id="CHEBI:62230"/>
        <dbReference type="EC" id="2.7.7.78"/>
    </reaction>
</comment>
<comment type="similarity">
    <text evidence="4">Belongs to the GDPGP1 family.</text>
</comment>
<dbReference type="InterPro" id="IPR026506">
    <property type="entry name" value="GDPGP"/>
</dbReference>
<evidence type="ECO:0000256" key="8">
    <source>
        <dbReference type="ARBA" id="ARBA00022658"/>
    </source>
</evidence>
<dbReference type="InterPro" id="IPR058865">
    <property type="entry name" value="GDPGP1_C"/>
</dbReference>
<keyword evidence="7" id="KW-0963">Cytoplasm</keyword>
<keyword evidence="11" id="KW-0547">Nucleotide-binding</keyword>
<dbReference type="PROSITE" id="PS51375">
    <property type="entry name" value="PPR"/>
    <property type="match status" value="1"/>
</dbReference>
<evidence type="ECO:0000256" key="6">
    <source>
        <dbReference type="ARBA" id="ARBA00018857"/>
    </source>
</evidence>
<evidence type="ECO:0000256" key="11">
    <source>
        <dbReference type="ARBA" id="ARBA00022741"/>
    </source>
</evidence>
<evidence type="ECO:0000313" key="18">
    <source>
        <dbReference type="Proteomes" id="UP001642484"/>
    </source>
</evidence>
<dbReference type="EC" id="2.7.7.78" evidence="5"/>
<evidence type="ECO:0000256" key="3">
    <source>
        <dbReference type="ARBA" id="ARBA00004496"/>
    </source>
</evidence>
<feature type="domain" description="GDPGP1-like C-terminal" evidence="15">
    <location>
        <begin position="474"/>
        <end position="622"/>
    </location>
</feature>
<dbReference type="Proteomes" id="UP001642484">
    <property type="component" value="Unassembled WGS sequence"/>
</dbReference>
<evidence type="ECO:0000256" key="14">
    <source>
        <dbReference type="SAM" id="MobiDB-lite"/>
    </source>
</evidence>
<evidence type="ECO:0000256" key="2">
    <source>
        <dbReference type="ARBA" id="ARBA00003049"/>
    </source>
</evidence>
<evidence type="ECO:0000313" key="17">
    <source>
        <dbReference type="EMBL" id="CAK9063088.1"/>
    </source>
</evidence>
<dbReference type="PANTHER" id="PTHR20884:SF8">
    <property type="entry name" value="GDP-D-GLUCOSE PHOSPHORYLASE 1"/>
    <property type="match status" value="1"/>
</dbReference>
<feature type="domain" description="GDPGP1-like N-terminal" evidence="16">
    <location>
        <begin position="278"/>
        <end position="438"/>
    </location>
</feature>
<protein>
    <recommendedName>
        <fullName evidence="6">GDP-D-glucose phosphorylase 1</fullName>
        <ecNumber evidence="5">2.7.7.78</ecNumber>
    </recommendedName>
</protein>
<reference evidence="17 18" key="1">
    <citation type="submission" date="2024-02" db="EMBL/GenBank/DDBJ databases">
        <authorList>
            <person name="Chen Y."/>
            <person name="Shah S."/>
            <person name="Dougan E. K."/>
            <person name="Thang M."/>
            <person name="Chan C."/>
        </authorList>
    </citation>
    <scope>NUCLEOTIDE SEQUENCE [LARGE SCALE GENOMIC DNA]</scope>
</reference>
<evidence type="ECO:0000259" key="16">
    <source>
        <dbReference type="Pfam" id="PF26217"/>
    </source>
</evidence>
<evidence type="ECO:0000256" key="13">
    <source>
        <dbReference type="PROSITE-ProRule" id="PRU00708"/>
    </source>
</evidence>
<dbReference type="InterPro" id="IPR002885">
    <property type="entry name" value="PPR_rpt"/>
</dbReference>
<evidence type="ECO:0000256" key="12">
    <source>
        <dbReference type="ARBA" id="ARBA00022801"/>
    </source>
</evidence>